<dbReference type="eggNOG" id="COG4137">
    <property type="taxonomic scope" value="Bacteria"/>
</dbReference>
<organism evidence="3 4">
    <name type="scientific">Basilea psittacipulmonis DSM 24701</name>
    <dbReference type="NCBI Taxonomy" id="1072685"/>
    <lineage>
        <taxon>Bacteria</taxon>
        <taxon>Pseudomonadati</taxon>
        <taxon>Pseudomonadota</taxon>
        <taxon>Betaproteobacteria</taxon>
        <taxon>Burkholderiales</taxon>
        <taxon>Alcaligenaceae</taxon>
        <taxon>Basilea</taxon>
    </lineage>
</organism>
<name>A0A077DJ51_9BURK</name>
<feature type="domain" description="Cytochrome c assembly protein" evidence="2">
    <location>
        <begin position="49"/>
        <end position="276"/>
    </location>
</feature>
<feature type="transmembrane region" description="Helical" evidence="1">
    <location>
        <begin position="227"/>
        <end position="246"/>
    </location>
</feature>
<feature type="transmembrane region" description="Helical" evidence="1">
    <location>
        <begin position="258"/>
        <end position="275"/>
    </location>
</feature>
<keyword evidence="1" id="KW-0812">Transmembrane</keyword>
<proteinExistence type="predicted"/>
<feature type="transmembrane region" description="Helical" evidence="1">
    <location>
        <begin position="95"/>
        <end position="114"/>
    </location>
</feature>
<evidence type="ECO:0000259" key="2">
    <source>
        <dbReference type="Pfam" id="PF01578"/>
    </source>
</evidence>
<dbReference type="Proteomes" id="UP000028945">
    <property type="component" value="Chromosome"/>
</dbReference>
<sequence length="280" mass="31752">MSLNIVLHLLASFIYLGIGLSLWIPLAQKQTFSPITGLRRFILLVAIVLHGIAIHVAMLHNEYIQLSWTAGLSLTMWIVMLIFWLERLLARIDGYLFILLPFAFVMTLLTTIFPVASSSPLIIPVRNEIFRLHILLSLLAYSLIAIAAIQSGLMALFDRYLHRQKIKERKGLTGLVLQAQPPLLTQEKVLFLLVWIGFFVLTIAIITGMYVSWQISQKLLPIDHKTIFSIASWLVFAVLLTGRVIWGWRGRLALHCNLIGFTLLLLGYTGSRFVIDVLLH</sequence>
<dbReference type="PANTHER" id="PTHR38034:SF1">
    <property type="entry name" value="INNER MEMBRANE PROTEIN YPJD"/>
    <property type="match status" value="1"/>
</dbReference>
<dbReference type="OrthoDB" id="9780793at2"/>
<evidence type="ECO:0000313" key="3">
    <source>
        <dbReference type="EMBL" id="AIL33158.1"/>
    </source>
</evidence>
<dbReference type="InterPro" id="IPR052372">
    <property type="entry name" value="YpjD/HemX"/>
</dbReference>
<keyword evidence="1" id="KW-0472">Membrane</keyword>
<dbReference type="KEGG" id="bpsi:IX83_07495"/>
<feature type="transmembrane region" description="Helical" evidence="1">
    <location>
        <begin position="189"/>
        <end position="215"/>
    </location>
</feature>
<protein>
    <submittedName>
        <fullName evidence="3">Membrane protein</fullName>
    </submittedName>
</protein>
<feature type="transmembrane region" description="Helical" evidence="1">
    <location>
        <begin position="134"/>
        <end position="157"/>
    </location>
</feature>
<reference evidence="3 4" key="1">
    <citation type="journal article" date="2014" name="BMC Genomics">
        <title>A genomic perspective on a new bacterial genus and species from the Alcaligenaceae family, Basilea psittacipulmonis.</title>
        <authorList>
            <person name="Whiteson K.L."/>
            <person name="Hernandez D."/>
            <person name="Lazarevic V."/>
            <person name="Gaia N."/>
            <person name="Farinelli L."/>
            <person name="Francois P."/>
            <person name="Pilo P."/>
            <person name="Frey J."/>
            <person name="Schrenzel J."/>
        </authorList>
    </citation>
    <scope>NUCLEOTIDE SEQUENCE [LARGE SCALE GENOMIC DNA]</scope>
    <source>
        <strain evidence="3 4">DSM 24701</strain>
    </source>
</reference>
<accession>A0A077DJ51</accession>
<keyword evidence="1" id="KW-1133">Transmembrane helix</keyword>
<keyword evidence="4" id="KW-1185">Reference proteome</keyword>
<dbReference type="Pfam" id="PF01578">
    <property type="entry name" value="Cytochrom_C_asm"/>
    <property type="match status" value="1"/>
</dbReference>
<dbReference type="GO" id="GO:0020037">
    <property type="term" value="F:heme binding"/>
    <property type="evidence" value="ECO:0007669"/>
    <property type="project" value="InterPro"/>
</dbReference>
<feature type="transmembrane region" description="Helical" evidence="1">
    <location>
        <begin position="63"/>
        <end position="83"/>
    </location>
</feature>
<feature type="transmembrane region" description="Helical" evidence="1">
    <location>
        <begin position="6"/>
        <end position="26"/>
    </location>
</feature>
<feature type="transmembrane region" description="Helical" evidence="1">
    <location>
        <begin position="38"/>
        <end position="57"/>
    </location>
</feature>
<dbReference type="RefSeq" id="WP_038500818.1">
    <property type="nucleotide sequence ID" value="NZ_AFWK01000012.1"/>
</dbReference>
<dbReference type="AlphaFoldDB" id="A0A077DJ51"/>
<dbReference type="InterPro" id="IPR002541">
    <property type="entry name" value="Cyt_c_assembly"/>
</dbReference>
<dbReference type="EMBL" id="CP009238">
    <property type="protein sequence ID" value="AIL33158.1"/>
    <property type="molecule type" value="Genomic_DNA"/>
</dbReference>
<dbReference type="STRING" id="1072685.IX83_07495"/>
<dbReference type="HOGENOM" id="CLU_049710_1_1_4"/>
<evidence type="ECO:0000313" key="4">
    <source>
        <dbReference type="Proteomes" id="UP000028945"/>
    </source>
</evidence>
<dbReference type="PANTHER" id="PTHR38034">
    <property type="entry name" value="INNER MEMBRANE PROTEIN YPJD"/>
    <property type="match status" value="1"/>
</dbReference>
<dbReference type="GO" id="GO:0017004">
    <property type="term" value="P:cytochrome complex assembly"/>
    <property type="evidence" value="ECO:0007669"/>
    <property type="project" value="InterPro"/>
</dbReference>
<gene>
    <name evidence="3" type="ORF">IX83_07495</name>
</gene>
<evidence type="ECO:0000256" key="1">
    <source>
        <dbReference type="SAM" id="Phobius"/>
    </source>
</evidence>